<keyword evidence="5 6" id="KW-0687">Ribonucleoprotein</keyword>
<proteinExistence type="inferred from homology"/>
<dbReference type="GO" id="GO:0005840">
    <property type="term" value="C:ribosome"/>
    <property type="evidence" value="ECO:0007669"/>
    <property type="project" value="UniProtKB-KW"/>
</dbReference>
<organism evidence="7 8">
    <name type="scientific">Stieleria marina</name>
    <dbReference type="NCBI Taxonomy" id="1930275"/>
    <lineage>
        <taxon>Bacteria</taxon>
        <taxon>Pseudomonadati</taxon>
        <taxon>Planctomycetota</taxon>
        <taxon>Planctomycetia</taxon>
        <taxon>Pirellulales</taxon>
        <taxon>Pirellulaceae</taxon>
        <taxon>Stieleria</taxon>
    </lineage>
</organism>
<name>A0A517NZ00_9BACT</name>
<dbReference type="InterPro" id="IPR012678">
    <property type="entry name" value="Ribosomal_uL23/eL15/eS24_sf"/>
</dbReference>
<dbReference type="GO" id="GO:1990904">
    <property type="term" value="C:ribonucleoprotein complex"/>
    <property type="evidence" value="ECO:0007669"/>
    <property type="project" value="UniProtKB-KW"/>
</dbReference>
<dbReference type="OrthoDB" id="9793353at2"/>
<dbReference type="GO" id="GO:0019843">
    <property type="term" value="F:rRNA binding"/>
    <property type="evidence" value="ECO:0007669"/>
    <property type="project" value="UniProtKB-UniRule"/>
</dbReference>
<keyword evidence="2 6" id="KW-0699">rRNA-binding</keyword>
<comment type="function">
    <text evidence="6">One of the early assembly proteins it binds 23S rRNA. One of the proteins that surrounds the polypeptide exit tunnel on the outside of the ribosome. Forms the main docking site for trigger factor binding to the ribosome.</text>
</comment>
<dbReference type="Gene3D" id="3.30.70.330">
    <property type="match status" value="1"/>
</dbReference>
<dbReference type="NCBIfam" id="NF004363">
    <property type="entry name" value="PRK05738.2-4"/>
    <property type="match status" value="1"/>
</dbReference>
<dbReference type="InterPro" id="IPR013025">
    <property type="entry name" value="Ribosomal_uL23-like"/>
</dbReference>
<dbReference type="GO" id="GO:0006412">
    <property type="term" value="P:translation"/>
    <property type="evidence" value="ECO:0007669"/>
    <property type="project" value="UniProtKB-UniRule"/>
</dbReference>
<evidence type="ECO:0000256" key="1">
    <source>
        <dbReference type="ARBA" id="ARBA00006700"/>
    </source>
</evidence>
<dbReference type="Proteomes" id="UP000319817">
    <property type="component" value="Chromosome"/>
</dbReference>
<dbReference type="FunFam" id="3.30.70.330:FF:000001">
    <property type="entry name" value="50S ribosomal protein L23"/>
    <property type="match status" value="1"/>
</dbReference>
<evidence type="ECO:0000256" key="5">
    <source>
        <dbReference type="ARBA" id="ARBA00023274"/>
    </source>
</evidence>
<dbReference type="AlphaFoldDB" id="A0A517NZ00"/>
<dbReference type="PANTHER" id="PTHR11620">
    <property type="entry name" value="60S RIBOSOMAL PROTEIN L23A"/>
    <property type="match status" value="1"/>
</dbReference>
<dbReference type="EMBL" id="CP036526">
    <property type="protein sequence ID" value="QDT12323.1"/>
    <property type="molecule type" value="Genomic_DNA"/>
</dbReference>
<keyword evidence="3 6" id="KW-0694">RNA-binding</keyword>
<dbReference type="SUPFAM" id="SSF54189">
    <property type="entry name" value="Ribosomal proteins S24e, L23 and L15e"/>
    <property type="match status" value="1"/>
</dbReference>
<reference evidence="7 8" key="1">
    <citation type="submission" date="2019-02" db="EMBL/GenBank/DDBJ databases">
        <title>Deep-cultivation of Planctomycetes and their phenomic and genomic characterization uncovers novel biology.</title>
        <authorList>
            <person name="Wiegand S."/>
            <person name="Jogler M."/>
            <person name="Boedeker C."/>
            <person name="Pinto D."/>
            <person name="Vollmers J."/>
            <person name="Rivas-Marin E."/>
            <person name="Kohn T."/>
            <person name="Peeters S.H."/>
            <person name="Heuer A."/>
            <person name="Rast P."/>
            <person name="Oberbeckmann S."/>
            <person name="Bunk B."/>
            <person name="Jeske O."/>
            <person name="Meyerdierks A."/>
            <person name="Storesund J.E."/>
            <person name="Kallscheuer N."/>
            <person name="Luecker S."/>
            <person name="Lage O.M."/>
            <person name="Pohl T."/>
            <person name="Merkel B.J."/>
            <person name="Hornburger P."/>
            <person name="Mueller R.-W."/>
            <person name="Bruemmer F."/>
            <person name="Labrenz M."/>
            <person name="Spormann A.M."/>
            <person name="Op den Camp H."/>
            <person name="Overmann J."/>
            <person name="Amann R."/>
            <person name="Jetten M.S.M."/>
            <person name="Mascher T."/>
            <person name="Medema M.H."/>
            <person name="Devos D.P."/>
            <person name="Kaster A.-K."/>
            <person name="Ovreas L."/>
            <person name="Rohde M."/>
            <person name="Galperin M.Y."/>
            <person name="Jogler C."/>
        </authorList>
    </citation>
    <scope>NUCLEOTIDE SEQUENCE [LARGE SCALE GENOMIC DNA]</scope>
    <source>
        <strain evidence="7 8">K23_9</strain>
    </source>
</reference>
<evidence type="ECO:0000256" key="6">
    <source>
        <dbReference type="HAMAP-Rule" id="MF_01369"/>
    </source>
</evidence>
<accession>A0A517NZ00</accession>
<evidence type="ECO:0000256" key="3">
    <source>
        <dbReference type="ARBA" id="ARBA00022884"/>
    </source>
</evidence>
<gene>
    <name evidence="6 7" type="primary">rplW</name>
    <name evidence="7" type="ORF">K239x_43320</name>
</gene>
<comment type="similarity">
    <text evidence="1 6">Belongs to the universal ribosomal protein uL23 family.</text>
</comment>
<comment type="subunit">
    <text evidence="6">Part of the 50S ribosomal subunit. Contacts protein L29, and trigger factor when it is bound to the ribosome.</text>
</comment>
<dbReference type="Pfam" id="PF00276">
    <property type="entry name" value="Ribosomal_L23"/>
    <property type="match status" value="1"/>
</dbReference>
<evidence type="ECO:0000256" key="4">
    <source>
        <dbReference type="ARBA" id="ARBA00022980"/>
    </source>
</evidence>
<dbReference type="HAMAP" id="MF_01369_B">
    <property type="entry name" value="Ribosomal_uL23_B"/>
    <property type="match status" value="1"/>
</dbReference>
<evidence type="ECO:0000256" key="2">
    <source>
        <dbReference type="ARBA" id="ARBA00022730"/>
    </source>
</evidence>
<dbReference type="NCBIfam" id="NF004359">
    <property type="entry name" value="PRK05738.1-3"/>
    <property type="match status" value="1"/>
</dbReference>
<keyword evidence="4 6" id="KW-0689">Ribosomal protein</keyword>
<evidence type="ECO:0000313" key="8">
    <source>
        <dbReference type="Proteomes" id="UP000319817"/>
    </source>
</evidence>
<dbReference type="GO" id="GO:0003735">
    <property type="term" value="F:structural constituent of ribosome"/>
    <property type="evidence" value="ECO:0007669"/>
    <property type="project" value="InterPro"/>
</dbReference>
<keyword evidence="8" id="KW-1185">Reference proteome</keyword>
<protein>
    <recommendedName>
        <fullName evidence="6">Large ribosomal subunit protein uL23</fullName>
    </recommendedName>
</protein>
<evidence type="ECO:0000313" key="7">
    <source>
        <dbReference type="EMBL" id="QDT12323.1"/>
    </source>
</evidence>
<dbReference type="InterPro" id="IPR012677">
    <property type="entry name" value="Nucleotide-bd_a/b_plait_sf"/>
</dbReference>
<sequence length="107" mass="12512">MTRIQPPAAKEGGIQLEPHQVLLRPLVTEKGVHRATRHNQYAFEIHRDATKADVRSAVESLFDVKVAKVRTQTRKGKLRRYKMRFGRTSDWKRAIVQLHPDHKIDFF</sequence>
<dbReference type="RefSeq" id="WP_145420118.1">
    <property type="nucleotide sequence ID" value="NZ_CP036526.1"/>
</dbReference>